<feature type="domain" description="Guanylate cyclase" evidence="4">
    <location>
        <begin position="183"/>
        <end position="313"/>
    </location>
</feature>
<dbReference type="Gene3D" id="3.30.70.1230">
    <property type="entry name" value="Nucleotide cyclase"/>
    <property type="match status" value="1"/>
</dbReference>
<reference evidence="5" key="1">
    <citation type="submission" date="2024-07" db="EMBL/GenBank/DDBJ databases">
        <authorList>
            <person name="Kim Y.J."/>
            <person name="Jeong J.Y."/>
        </authorList>
    </citation>
    <scope>NUCLEOTIDE SEQUENCE</scope>
    <source>
        <strain evidence="5">GIHE-MW2</strain>
    </source>
</reference>
<dbReference type="PROSITE" id="PS50125">
    <property type="entry name" value="GUANYLATE_CYCLASE_2"/>
    <property type="match status" value="1"/>
</dbReference>
<dbReference type="GO" id="GO:0000160">
    <property type="term" value="P:phosphorelay signal transduction system"/>
    <property type="evidence" value="ECO:0007669"/>
    <property type="project" value="InterPro"/>
</dbReference>
<evidence type="ECO:0000259" key="3">
    <source>
        <dbReference type="PROSITE" id="PS50110"/>
    </source>
</evidence>
<dbReference type="Gene3D" id="3.40.50.2300">
    <property type="match status" value="1"/>
</dbReference>
<dbReference type="SUPFAM" id="SSF52172">
    <property type="entry name" value="CheY-like"/>
    <property type="match status" value="1"/>
</dbReference>
<dbReference type="RefSeq" id="WP_190880108.1">
    <property type="nucleotide sequence ID" value="NZ_CP159837.1"/>
</dbReference>
<name>A0AAU8J868_9CYAN</name>
<gene>
    <name evidence="5" type="ORF">ABWT76_003586</name>
</gene>
<dbReference type="InterPro" id="IPR011006">
    <property type="entry name" value="CheY-like_superfamily"/>
</dbReference>
<protein>
    <submittedName>
        <fullName evidence="5">Response regulator</fullName>
    </submittedName>
</protein>
<evidence type="ECO:0000256" key="1">
    <source>
        <dbReference type="ARBA" id="ARBA00005381"/>
    </source>
</evidence>
<dbReference type="Pfam" id="PF00211">
    <property type="entry name" value="Guanylate_cyc"/>
    <property type="match status" value="1"/>
</dbReference>
<dbReference type="CDD" id="cd07302">
    <property type="entry name" value="CHD"/>
    <property type="match status" value="1"/>
</dbReference>
<feature type="modified residue" description="4-aspartylphosphate" evidence="2">
    <location>
        <position position="53"/>
    </location>
</feature>
<dbReference type="SMART" id="SM00044">
    <property type="entry name" value="CYCc"/>
    <property type="match status" value="1"/>
</dbReference>
<dbReference type="PANTHER" id="PTHR43081:SF1">
    <property type="entry name" value="ADENYLATE CYCLASE, TERMINAL-DIFFERENTIATION SPECIFIC"/>
    <property type="match status" value="1"/>
</dbReference>
<accession>A0AAU8J868</accession>
<evidence type="ECO:0000256" key="2">
    <source>
        <dbReference type="PROSITE-ProRule" id="PRU00169"/>
    </source>
</evidence>
<dbReference type="InterPro" id="IPR029787">
    <property type="entry name" value="Nucleotide_cyclase"/>
</dbReference>
<dbReference type="InterPro" id="IPR050697">
    <property type="entry name" value="Adenylyl/Guanylyl_Cyclase_3/4"/>
</dbReference>
<dbReference type="PROSITE" id="PS50110">
    <property type="entry name" value="RESPONSE_REGULATORY"/>
    <property type="match status" value="1"/>
</dbReference>
<dbReference type="InterPro" id="IPR001789">
    <property type="entry name" value="Sig_transdc_resp-reg_receiver"/>
</dbReference>
<comment type="similarity">
    <text evidence="1">Belongs to the adenylyl cyclase class-3 family.</text>
</comment>
<proteinExistence type="inferred from homology"/>
<dbReference type="EMBL" id="CP159837">
    <property type="protein sequence ID" value="XCM34942.1"/>
    <property type="molecule type" value="Genomic_DNA"/>
</dbReference>
<dbReference type="SUPFAM" id="SSF55073">
    <property type="entry name" value="Nucleotide cyclase"/>
    <property type="match status" value="1"/>
</dbReference>
<keyword evidence="2" id="KW-0597">Phosphoprotein</keyword>
<dbReference type="PANTHER" id="PTHR43081">
    <property type="entry name" value="ADENYLATE CYCLASE, TERMINAL-DIFFERENTIATION SPECIFIC-RELATED"/>
    <property type="match status" value="1"/>
</dbReference>
<dbReference type="GO" id="GO:0004016">
    <property type="term" value="F:adenylate cyclase activity"/>
    <property type="evidence" value="ECO:0007669"/>
    <property type="project" value="UniProtKB-ARBA"/>
</dbReference>
<dbReference type="GO" id="GO:0006171">
    <property type="term" value="P:cAMP biosynthetic process"/>
    <property type="evidence" value="ECO:0007669"/>
    <property type="project" value="TreeGrafter"/>
</dbReference>
<dbReference type="SMART" id="SM00448">
    <property type="entry name" value="REC"/>
    <property type="match status" value="1"/>
</dbReference>
<sequence length="427" mass="47630">MSPLILLVDDDPTNLLLLEELLGSEGYHTCSANSGMEALEISGTQVPDLILLDVMMPDMDGFEVCRRLRENPQLQSTRIIFLTALDDEASQIQGLESLADAYFTKPISSNLLLAKISSLLQLQAIREKQQAEKVKPQFDLAWSVNAELIEKFRLFVPEQFLCRIAPEGVDSIRLGNALEEELTVLFCDIRGFTALAESQEALATYEWLNAFFSQMSEAIAANYGFIDKYLGDAIMAVFDRPVFHGIDGTNAAVAMAYSLQNFNLNRHQFNLEHPLKIGMGIHTGKAVIGTIGSNSRMDSTVIGDAVNTASRLEELTKIYGCEVIVSEAVINQIFQSGLAETVYVRSLDCLVIRGKTNSMKIYELLGNHHVIVDALKVKNKALFEAAIKFWLAQDFPQSMVIFEQVLQENPQDAIAEFYLQRCREQLT</sequence>
<evidence type="ECO:0000313" key="5">
    <source>
        <dbReference type="EMBL" id="XCM34942.1"/>
    </source>
</evidence>
<feature type="domain" description="Response regulatory" evidence="3">
    <location>
        <begin position="4"/>
        <end position="120"/>
    </location>
</feature>
<dbReference type="Pfam" id="PF00072">
    <property type="entry name" value="Response_reg"/>
    <property type="match status" value="1"/>
</dbReference>
<dbReference type="AlphaFoldDB" id="A0AAU8J868"/>
<organism evidence="5">
    <name type="scientific">Planktothricoides raciborskii GIHE-MW2</name>
    <dbReference type="NCBI Taxonomy" id="2792601"/>
    <lineage>
        <taxon>Bacteria</taxon>
        <taxon>Bacillati</taxon>
        <taxon>Cyanobacteriota</taxon>
        <taxon>Cyanophyceae</taxon>
        <taxon>Oscillatoriophycideae</taxon>
        <taxon>Oscillatoriales</taxon>
        <taxon>Oscillatoriaceae</taxon>
        <taxon>Planktothricoides</taxon>
    </lineage>
</organism>
<evidence type="ECO:0000259" key="4">
    <source>
        <dbReference type="PROSITE" id="PS50125"/>
    </source>
</evidence>
<dbReference type="InterPro" id="IPR001054">
    <property type="entry name" value="A/G_cyclase"/>
</dbReference>